<feature type="domain" description="Calcineurin-like phosphoesterase" evidence="2">
    <location>
        <begin position="1"/>
        <end position="196"/>
    </location>
</feature>
<dbReference type="SUPFAM" id="SSF56300">
    <property type="entry name" value="Metallo-dependent phosphatases"/>
    <property type="match status" value="1"/>
</dbReference>
<dbReference type="InterPro" id="IPR029052">
    <property type="entry name" value="Metallo-depent_PP-like"/>
</dbReference>
<dbReference type="Pfam" id="PF00149">
    <property type="entry name" value="Metallophos"/>
    <property type="match status" value="1"/>
</dbReference>
<gene>
    <name evidence="3" type="ORF">AVDCRST_MAG79-2142</name>
</gene>
<dbReference type="CDD" id="cd00840">
    <property type="entry name" value="MPP_Mre11_N"/>
    <property type="match status" value="1"/>
</dbReference>
<sequence>MRFLHVADLHLDSPLRGLERYEGAPVAAIRGATRRALERLVDLALAEPVDAVLIAGDVYDGDWRDYSTGLFLAAQLARLRAAGVPVVLISGNHDAASVIARSLPLPANVRVLSVEQPETMLLEDIGLAVHGQGFATRAVAHDLSAAYPAPVPGALNVGLLHTSADGRVGHAAYAPCTLAGLTRLGYDYWALGHVHAREVVSSDPWVVFPGNLQGRHVKETGPKGATLVTVHGGRITSVEHRALDVLRWLRVGVDATAADHPDDVLELAAQALTAALGEADGRPLAVRVEAHGATPAHARLLARPEALLQALRARATDLGGGAIWIERLRVRTTPPGRPARDAADASIATLLDGVRRARRDDTAVRDLAGQLADLRGRLPIELTTGEDALDLGAPEVLLRLLADAEALVVDRVLGTAEDAA</sequence>
<dbReference type="InterPro" id="IPR041796">
    <property type="entry name" value="Mre11_N"/>
</dbReference>
<evidence type="ECO:0000256" key="1">
    <source>
        <dbReference type="ARBA" id="ARBA00022801"/>
    </source>
</evidence>
<dbReference type="PANTHER" id="PTHR30337:SF7">
    <property type="entry name" value="PHOSPHOESTERASE"/>
    <property type="match status" value="1"/>
</dbReference>
<protein>
    <submittedName>
        <fullName evidence="3">DNA double-strand break repair protein Mre11</fullName>
    </submittedName>
</protein>
<dbReference type="PANTHER" id="PTHR30337">
    <property type="entry name" value="COMPONENT OF ATP-DEPENDENT DSDNA EXONUCLEASE"/>
    <property type="match status" value="1"/>
</dbReference>
<dbReference type="GO" id="GO:0016787">
    <property type="term" value="F:hydrolase activity"/>
    <property type="evidence" value="ECO:0007669"/>
    <property type="project" value="UniProtKB-KW"/>
</dbReference>
<proteinExistence type="predicted"/>
<evidence type="ECO:0000313" key="3">
    <source>
        <dbReference type="EMBL" id="CAA9544293.1"/>
    </source>
</evidence>
<keyword evidence="1" id="KW-0378">Hydrolase</keyword>
<accession>A0A6J4UD49</accession>
<name>A0A6J4UD49_9ACTN</name>
<organism evidence="3">
    <name type="scientific">uncultured Thermoleophilia bacterium</name>
    <dbReference type="NCBI Taxonomy" id="1497501"/>
    <lineage>
        <taxon>Bacteria</taxon>
        <taxon>Bacillati</taxon>
        <taxon>Actinomycetota</taxon>
        <taxon>Thermoleophilia</taxon>
        <taxon>environmental samples</taxon>
    </lineage>
</organism>
<evidence type="ECO:0000259" key="2">
    <source>
        <dbReference type="Pfam" id="PF00149"/>
    </source>
</evidence>
<dbReference type="InterPro" id="IPR004843">
    <property type="entry name" value="Calcineurin-like_PHP"/>
</dbReference>
<dbReference type="EMBL" id="CADCWC010000319">
    <property type="protein sequence ID" value="CAA9544293.1"/>
    <property type="molecule type" value="Genomic_DNA"/>
</dbReference>
<dbReference type="Gene3D" id="3.60.21.10">
    <property type="match status" value="1"/>
</dbReference>
<dbReference type="AlphaFoldDB" id="A0A6J4UD49"/>
<reference evidence="3" key="1">
    <citation type="submission" date="2020-02" db="EMBL/GenBank/DDBJ databases">
        <authorList>
            <person name="Meier V. D."/>
        </authorList>
    </citation>
    <scope>NUCLEOTIDE SEQUENCE</scope>
    <source>
        <strain evidence="3">AVDCRST_MAG79</strain>
    </source>
</reference>
<dbReference type="InterPro" id="IPR050535">
    <property type="entry name" value="DNA_Repair-Maintenance_Comp"/>
</dbReference>